<accession>A0A448X2M0</accession>
<reference evidence="2" key="1">
    <citation type="submission" date="2018-11" db="EMBL/GenBank/DDBJ databases">
        <authorList>
            <consortium name="Pathogen Informatics"/>
        </authorList>
    </citation>
    <scope>NUCLEOTIDE SEQUENCE</scope>
</reference>
<sequence>PHGNVTSSNIFIGPFKEAYLGSPLVAIHEDADAFSSEDDASTKYSATDSSNCYSISKKNKGSPISDRSRTESPRVSLALEELNLDDLIKGDLVGPDSSTFQQSERLQHTSSSLHHLPTTQTCSPKPCEPFQELLITHPVFGPSYSTPPKRNEACSFSLFADLPFEPPDLDSESSCSLSPEGPNFDKNVNIFTSLFLNY</sequence>
<feature type="compositionally biased region" description="Polar residues" evidence="1">
    <location>
        <begin position="96"/>
        <end position="121"/>
    </location>
</feature>
<organism evidence="2 3">
    <name type="scientific">Protopolystoma xenopodis</name>
    <dbReference type="NCBI Taxonomy" id="117903"/>
    <lineage>
        <taxon>Eukaryota</taxon>
        <taxon>Metazoa</taxon>
        <taxon>Spiralia</taxon>
        <taxon>Lophotrochozoa</taxon>
        <taxon>Platyhelminthes</taxon>
        <taxon>Monogenea</taxon>
        <taxon>Polyopisthocotylea</taxon>
        <taxon>Polystomatidea</taxon>
        <taxon>Polystomatidae</taxon>
        <taxon>Protopolystoma</taxon>
    </lineage>
</organism>
<proteinExistence type="predicted"/>
<feature type="region of interest" description="Disordered" evidence="1">
    <location>
        <begin position="95"/>
        <end position="121"/>
    </location>
</feature>
<dbReference type="Proteomes" id="UP000784294">
    <property type="component" value="Unassembled WGS sequence"/>
</dbReference>
<evidence type="ECO:0000313" key="2">
    <source>
        <dbReference type="EMBL" id="VEL26199.1"/>
    </source>
</evidence>
<name>A0A448X2M0_9PLAT</name>
<gene>
    <name evidence="2" type="ORF">PXEA_LOCUS19639</name>
</gene>
<comment type="caution">
    <text evidence="2">The sequence shown here is derived from an EMBL/GenBank/DDBJ whole genome shotgun (WGS) entry which is preliminary data.</text>
</comment>
<evidence type="ECO:0000313" key="3">
    <source>
        <dbReference type="Proteomes" id="UP000784294"/>
    </source>
</evidence>
<keyword evidence="3" id="KW-1185">Reference proteome</keyword>
<protein>
    <submittedName>
        <fullName evidence="2">Uncharacterized protein</fullName>
    </submittedName>
</protein>
<dbReference type="EMBL" id="CAAALY010078734">
    <property type="protein sequence ID" value="VEL26199.1"/>
    <property type="molecule type" value="Genomic_DNA"/>
</dbReference>
<evidence type="ECO:0000256" key="1">
    <source>
        <dbReference type="SAM" id="MobiDB-lite"/>
    </source>
</evidence>
<dbReference type="AlphaFoldDB" id="A0A448X2M0"/>
<feature type="non-terminal residue" evidence="2">
    <location>
        <position position="1"/>
    </location>
</feature>